<proteinExistence type="predicted"/>
<dbReference type="OrthoDB" id="2397694at2759"/>
<reference evidence="2" key="1">
    <citation type="submission" date="2019-10" db="EMBL/GenBank/DDBJ databases">
        <title>Conservation and host-specific expression of non-tandemly repeated heterogenous ribosome RNA gene in arbuscular mycorrhizal fungi.</title>
        <authorList>
            <person name="Maeda T."/>
            <person name="Kobayashi Y."/>
            <person name="Nakagawa T."/>
            <person name="Ezawa T."/>
            <person name="Yamaguchi K."/>
            <person name="Bino T."/>
            <person name="Nishimoto Y."/>
            <person name="Shigenobu S."/>
            <person name="Kawaguchi M."/>
        </authorList>
    </citation>
    <scope>NUCLEOTIDE SEQUENCE</scope>
    <source>
        <strain evidence="2">HR1</strain>
    </source>
</reference>
<gene>
    <name evidence="2" type="ORF">RCL2_002577500</name>
</gene>
<accession>A0A8H3M569</accession>
<keyword evidence="1" id="KW-0175">Coiled coil</keyword>
<organism evidence="2 3">
    <name type="scientific">Rhizophagus clarus</name>
    <dbReference type="NCBI Taxonomy" id="94130"/>
    <lineage>
        <taxon>Eukaryota</taxon>
        <taxon>Fungi</taxon>
        <taxon>Fungi incertae sedis</taxon>
        <taxon>Mucoromycota</taxon>
        <taxon>Glomeromycotina</taxon>
        <taxon>Glomeromycetes</taxon>
        <taxon>Glomerales</taxon>
        <taxon>Glomeraceae</taxon>
        <taxon>Rhizophagus</taxon>
    </lineage>
</organism>
<protein>
    <submittedName>
        <fullName evidence="2">Uncharacterized protein</fullName>
    </submittedName>
</protein>
<comment type="caution">
    <text evidence="2">The sequence shown here is derived from an EMBL/GenBank/DDBJ whole genome shotgun (WGS) entry which is preliminary data.</text>
</comment>
<sequence>MELKKQIKHLEKNNERLEEQIINLQKDFKDFKISQLILSEYRDWIHVNDIEVLHMEVYPALKKHAIALGLLQDDEERDQCLK</sequence>
<dbReference type="Proteomes" id="UP000615446">
    <property type="component" value="Unassembled WGS sequence"/>
</dbReference>
<evidence type="ECO:0000313" key="2">
    <source>
        <dbReference type="EMBL" id="GES99264.1"/>
    </source>
</evidence>
<dbReference type="AlphaFoldDB" id="A0A8H3M569"/>
<feature type="coiled-coil region" evidence="1">
    <location>
        <begin position="7"/>
        <end position="34"/>
    </location>
</feature>
<name>A0A8H3M569_9GLOM</name>
<dbReference type="EMBL" id="BLAL01000278">
    <property type="protein sequence ID" value="GES99264.1"/>
    <property type="molecule type" value="Genomic_DNA"/>
</dbReference>
<evidence type="ECO:0000313" key="3">
    <source>
        <dbReference type="Proteomes" id="UP000615446"/>
    </source>
</evidence>
<evidence type="ECO:0000256" key="1">
    <source>
        <dbReference type="SAM" id="Coils"/>
    </source>
</evidence>